<sequence>MARTRMTLALRGPLVAVTAAALTFTASGVAHAAPAAKALADVAVDLSADPPVVGTGYGTTVTATVRNQGDRPARDLQLKITVPTGFELFGTSSSSALPCTPAAQVVTCTGTADLAAHATEYPITLSLEAMAPPGTDADFDASVTTTSRESDTSNNTATRTVQIVGVGTVQGNVWNDLNGDGQREPGEPPLNDISSIQVINPDDGDGSGVSNIFDGYYSFWDVRATRNIVRVTLNGSGPWTFTTPNVGDDATDSDISDVSETGSVIIGDSAEFNVTAGGVVTIDVGLVAKSQ</sequence>
<feature type="chain" id="PRO_5046809394" description="DUF11 domain-containing protein" evidence="4">
    <location>
        <begin position="33"/>
        <end position="291"/>
    </location>
</feature>
<feature type="signal peptide" evidence="4">
    <location>
        <begin position="1"/>
        <end position="32"/>
    </location>
</feature>
<keyword evidence="2" id="KW-0964">Secreted</keyword>
<evidence type="ECO:0000259" key="6">
    <source>
        <dbReference type="Pfam" id="PF17210"/>
    </source>
</evidence>
<dbReference type="Proteomes" id="UP001500503">
    <property type="component" value="Unassembled WGS sequence"/>
</dbReference>
<evidence type="ECO:0008006" key="9">
    <source>
        <dbReference type="Google" id="ProtNLM"/>
    </source>
</evidence>
<evidence type="ECO:0000256" key="4">
    <source>
        <dbReference type="SAM" id="SignalP"/>
    </source>
</evidence>
<proteinExistence type="predicted"/>
<evidence type="ECO:0000256" key="2">
    <source>
        <dbReference type="ARBA" id="ARBA00022525"/>
    </source>
</evidence>
<dbReference type="InterPro" id="IPR001434">
    <property type="entry name" value="OmcB-like_DUF11"/>
</dbReference>
<comment type="subcellular location">
    <subcellularLocation>
        <location evidence="1">Secreted</location>
    </subcellularLocation>
</comment>
<dbReference type="InterPro" id="IPR013783">
    <property type="entry name" value="Ig-like_fold"/>
</dbReference>
<organism evidence="7 8">
    <name type="scientific">Actinoallomurus oryzae</name>
    <dbReference type="NCBI Taxonomy" id="502180"/>
    <lineage>
        <taxon>Bacteria</taxon>
        <taxon>Bacillati</taxon>
        <taxon>Actinomycetota</taxon>
        <taxon>Actinomycetes</taxon>
        <taxon>Streptosporangiales</taxon>
        <taxon>Thermomonosporaceae</taxon>
        <taxon>Actinoallomurus</taxon>
    </lineage>
</organism>
<evidence type="ECO:0000259" key="5">
    <source>
        <dbReference type="Pfam" id="PF01345"/>
    </source>
</evidence>
<dbReference type="Gene3D" id="2.60.40.10">
    <property type="entry name" value="Immunoglobulins"/>
    <property type="match status" value="2"/>
</dbReference>
<evidence type="ECO:0000256" key="3">
    <source>
        <dbReference type="ARBA" id="ARBA00022729"/>
    </source>
</evidence>
<dbReference type="SUPFAM" id="SSF117074">
    <property type="entry name" value="Hypothetical protein PA1324"/>
    <property type="match status" value="1"/>
</dbReference>
<evidence type="ECO:0000256" key="1">
    <source>
        <dbReference type="ARBA" id="ARBA00004613"/>
    </source>
</evidence>
<dbReference type="RefSeq" id="WP_345475469.1">
    <property type="nucleotide sequence ID" value="NZ_BAABHF010000066.1"/>
</dbReference>
<keyword evidence="8" id="KW-1185">Reference proteome</keyword>
<protein>
    <recommendedName>
        <fullName evidence="9">DUF11 domain-containing protein</fullName>
    </recommendedName>
</protein>
<feature type="domain" description="DUF11" evidence="5">
    <location>
        <begin position="41"/>
        <end position="161"/>
    </location>
</feature>
<comment type="caution">
    <text evidence="7">The sequence shown here is derived from an EMBL/GenBank/DDBJ whole genome shotgun (WGS) entry which is preliminary data.</text>
</comment>
<reference evidence="8" key="1">
    <citation type="journal article" date="2019" name="Int. J. Syst. Evol. Microbiol.">
        <title>The Global Catalogue of Microorganisms (GCM) 10K type strain sequencing project: providing services to taxonomists for standard genome sequencing and annotation.</title>
        <authorList>
            <consortium name="The Broad Institute Genomics Platform"/>
            <consortium name="The Broad Institute Genome Sequencing Center for Infectious Disease"/>
            <person name="Wu L."/>
            <person name="Ma J."/>
        </authorList>
    </citation>
    <scope>NUCLEOTIDE SEQUENCE [LARGE SCALE GENOMIC DNA]</scope>
    <source>
        <strain evidence="8">JCM 17933</strain>
    </source>
</reference>
<dbReference type="Pfam" id="PF01345">
    <property type="entry name" value="DUF11"/>
    <property type="match status" value="1"/>
</dbReference>
<name>A0ABP8R899_9ACTN</name>
<dbReference type="Pfam" id="PF17210">
    <property type="entry name" value="SdrD_B"/>
    <property type="match status" value="1"/>
</dbReference>
<gene>
    <name evidence="7" type="ORF">GCM10023191_097490</name>
</gene>
<evidence type="ECO:0000313" key="8">
    <source>
        <dbReference type="Proteomes" id="UP001500503"/>
    </source>
</evidence>
<keyword evidence="3 4" id="KW-0732">Signal</keyword>
<dbReference type="InterPro" id="IPR033764">
    <property type="entry name" value="Sdr_B"/>
</dbReference>
<dbReference type="EMBL" id="BAABHF010000066">
    <property type="protein sequence ID" value="GAA4520484.1"/>
    <property type="molecule type" value="Genomic_DNA"/>
</dbReference>
<accession>A0ABP8R899</accession>
<evidence type="ECO:0000313" key="7">
    <source>
        <dbReference type="EMBL" id="GAA4520484.1"/>
    </source>
</evidence>
<feature type="domain" description="SD-repeat containing protein B" evidence="6">
    <location>
        <begin position="172"/>
        <end position="274"/>
    </location>
</feature>